<comment type="caution">
    <text evidence="2">The sequence shown here is derived from an EMBL/GenBank/DDBJ whole genome shotgun (WGS) entry which is preliminary data.</text>
</comment>
<sequence length="196" mass="22375">MKIFNQLFCLFFIFMSFQLKADQKPKVSIQLSGEKNQIIINQPKTQSKLRFSKMDWMKEKKKFTLAVNGTDALNSQWKEYTFTFMPSKEGKVQLTLLGTFHKPAGAQKPLSILVCYDSFNVTGAQLKNTSFESLNPKGVPFWWWGASTDQILSNEAKDGQKFIAVSQNKRVSQNLIVKANQLVTIKFSARSYPQSI</sequence>
<dbReference type="STRING" id="313628.LNTAR_12091"/>
<keyword evidence="1" id="KW-0732">Signal</keyword>
<feature type="signal peptide" evidence="1">
    <location>
        <begin position="1"/>
        <end position="21"/>
    </location>
</feature>
<protein>
    <submittedName>
        <fullName evidence="2">Uncharacterized protein</fullName>
    </submittedName>
</protein>
<proteinExistence type="predicted"/>
<name>A6DJL9_9BACT</name>
<dbReference type="Proteomes" id="UP000004947">
    <property type="component" value="Unassembled WGS sequence"/>
</dbReference>
<keyword evidence="3" id="KW-1185">Reference proteome</keyword>
<dbReference type="AlphaFoldDB" id="A6DJL9"/>
<evidence type="ECO:0000313" key="2">
    <source>
        <dbReference type="EMBL" id="EDM28093.1"/>
    </source>
</evidence>
<dbReference type="EMBL" id="ABCK01000006">
    <property type="protein sequence ID" value="EDM28093.1"/>
    <property type="molecule type" value="Genomic_DNA"/>
</dbReference>
<reference evidence="2 3" key="1">
    <citation type="journal article" date="2010" name="J. Bacteriol.">
        <title>Genome sequence of Lentisphaera araneosa HTCC2155T, the type species of the order Lentisphaerales in the phylum Lentisphaerae.</title>
        <authorList>
            <person name="Thrash J.C."/>
            <person name="Cho J.C."/>
            <person name="Vergin K.L."/>
            <person name="Morris R.M."/>
            <person name="Giovannoni S.J."/>
        </authorList>
    </citation>
    <scope>NUCLEOTIDE SEQUENCE [LARGE SCALE GENOMIC DNA]</scope>
    <source>
        <strain evidence="2 3">HTCC2155</strain>
    </source>
</reference>
<dbReference type="Gene3D" id="2.60.120.260">
    <property type="entry name" value="Galactose-binding domain-like"/>
    <property type="match status" value="1"/>
</dbReference>
<dbReference type="RefSeq" id="WP_007278087.1">
    <property type="nucleotide sequence ID" value="NZ_ABCK01000006.1"/>
</dbReference>
<organism evidence="2 3">
    <name type="scientific">Lentisphaera araneosa HTCC2155</name>
    <dbReference type="NCBI Taxonomy" id="313628"/>
    <lineage>
        <taxon>Bacteria</taxon>
        <taxon>Pseudomonadati</taxon>
        <taxon>Lentisphaerota</taxon>
        <taxon>Lentisphaeria</taxon>
        <taxon>Lentisphaerales</taxon>
        <taxon>Lentisphaeraceae</taxon>
        <taxon>Lentisphaera</taxon>
    </lineage>
</organism>
<evidence type="ECO:0000256" key="1">
    <source>
        <dbReference type="SAM" id="SignalP"/>
    </source>
</evidence>
<feature type="chain" id="PRO_5002694037" evidence="1">
    <location>
        <begin position="22"/>
        <end position="196"/>
    </location>
</feature>
<evidence type="ECO:0000313" key="3">
    <source>
        <dbReference type="Proteomes" id="UP000004947"/>
    </source>
</evidence>
<accession>A6DJL9</accession>
<gene>
    <name evidence="2" type="ORF">LNTAR_12091</name>
</gene>